<dbReference type="GO" id="GO:0016020">
    <property type="term" value="C:membrane"/>
    <property type="evidence" value="ECO:0007669"/>
    <property type="project" value="InterPro"/>
</dbReference>
<proteinExistence type="predicted"/>
<feature type="transmembrane region" description="Helical" evidence="1">
    <location>
        <begin position="52"/>
        <end position="70"/>
    </location>
</feature>
<dbReference type="AlphaFoldDB" id="A0A3N4PXC8"/>
<comment type="caution">
    <text evidence="3">The sequence shown here is derived from an EMBL/GenBank/DDBJ whole genome shotgun (WGS) entry which is preliminary data.</text>
</comment>
<name>A0A3N4PXC8_9BACT</name>
<sequence length="337" mass="39120">MLYLRAVMTDRGPYRYCAHLAIWMALVMLYIFPSLRVNWNSAFGMKWILIRYAVYGFINFHLFYLLVFAAMPLHRRKQHGKAVAAVSGLVIAFCLIKYGVGNIFPDEVLQKAVALIGLKKTYFTFFGYFRLCLQTGLAVTAVAYAYYIFLSWRSSDQKSRLLQKAATDAFRQYERMRFSSVLLLRKLRALETMLQDENKRDKEGVAAILQLSDLLRYMLYDKAAQQEKAPLEKELQYYTTYVQLHNQLFPQQTVQLHIEGDPQGLYIEPLLLQTATEKLLQEQNEAAPVTLRLQIAPDNLALSLPRQGSSQWQRIWAAWKGYQAMYRFKTPLYAEAV</sequence>
<keyword evidence="3" id="KW-0808">Transferase</keyword>
<evidence type="ECO:0000256" key="1">
    <source>
        <dbReference type="SAM" id="Phobius"/>
    </source>
</evidence>
<gene>
    <name evidence="3" type="ORF">EGT74_17025</name>
</gene>
<feature type="transmembrane region" description="Helical" evidence="1">
    <location>
        <begin position="82"/>
        <end position="100"/>
    </location>
</feature>
<keyword evidence="3" id="KW-0418">Kinase</keyword>
<feature type="domain" description="Signal transduction histidine kinase internal region" evidence="2">
    <location>
        <begin position="187"/>
        <end position="250"/>
    </location>
</feature>
<keyword evidence="1" id="KW-0472">Membrane</keyword>
<reference evidence="3 4" key="1">
    <citation type="submission" date="2018-11" db="EMBL/GenBank/DDBJ databases">
        <title>Chitinophaga lutea sp.nov., isolate from arsenic contaminated soil.</title>
        <authorList>
            <person name="Zong Y."/>
        </authorList>
    </citation>
    <scope>NUCLEOTIDE SEQUENCE [LARGE SCALE GENOMIC DNA]</scope>
    <source>
        <strain evidence="3 4">ZY74</strain>
    </source>
</reference>
<keyword evidence="1" id="KW-1133">Transmembrane helix</keyword>
<feature type="transmembrane region" description="Helical" evidence="1">
    <location>
        <begin position="128"/>
        <end position="150"/>
    </location>
</feature>
<accession>A0A3N4PXC8</accession>
<dbReference type="Proteomes" id="UP000278351">
    <property type="component" value="Unassembled WGS sequence"/>
</dbReference>
<organism evidence="3 4">
    <name type="scientific">Chitinophaga lutea</name>
    <dbReference type="NCBI Taxonomy" id="2488634"/>
    <lineage>
        <taxon>Bacteria</taxon>
        <taxon>Pseudomonadati</taxon>
        <taxon>Bacteroidota</taxon>
        <taxon>Chitinophagia</taxon>
        <taxon>Chitinophagales</taxon>
        <taxon>Chitinophagaceae</taxon>
        <taxon>Chitinophaga</taxon>
    </lineage>
</organism>
<protein>
    <submittedName>
        <fullName evidence="3">Histidine kinase</fullName>
    </submittedName>
</protein>
<keyword evidence="4" id="KW-1185">Reference proteome</keyword>
<dbReference type="GO" id="GO:0000155">
    <property type="term" value="F:phosphorelay sensor kinase activity"/>
    <property type="evidence" value="ECO:0007669"/>
    <property type="project" value="InterPro"/>
</dbReference>
<dbReference type="EMBL" id="RPDH01000002">
    <property type="protein sequence ID" value="RPE08737.1"/>
    <property type="molecule type" value="Genomic_DNA"/>
</dbReference>
<dbReference type="InterPro" id="IPR010559">
    <property type="entry name" value="Sig_transdc_His_kin_internal"/>
</dbReference>
<feature type="transmembrane region" description="Helical" evidence="1">
    <location>
        <begin position="12"/>
        <end position="32"/>
    </location>
</feature>
<keyword evidence="1" id="KW-0812">Transmembrane</keyword>
<evidence type="ECO:0000313" key="3">
    <source>
        <dbReference type="EMBL" id="RPE08737.1"/>
    </source>
</evidence>
<dbReference type="Pfam" id="PF06580">
    <property type="entry name" value="His_kinase"/>
    <property type="match status" value="1"/>
</dbReference>
<evidence type="ECO:0000259" key="2">
    <source>
        <dbReference type="Pfam" id="PF06580"/>
    </source>
</evidence>
<evidence type="ECO:0000313" key="4">
    <source>
        <dbReference type="Proteomes" id="UP000278351"/>
    </source>
</evidence>